<dbReference type="AlphaFoldDB" id="A0A1I1B1V0"/>
<accession>A0A1I1B1V0</accession>
<protein>
    <submittedName>
        <fullName evidence="1">Uncharacterized protein</fullName>
    </submittedName>
</protein>
<proteinExistence type="predicted"/>
<reference evidence="1 2" key="1">
    <citation type="submission" date="2016-10" db="EMBL/GenBank/DDBJ databases">
        <authorList>
            <person name="de Groot N.N."/>
        </authorList>
    </citation>
    <scope>NUCLEOTIDE SEQUENCE [LARGE SCALE GENOMIC DNA]</scope>
    <source>
        <strain evidence="1 2">DSM 23399</strain>
    </source>
</reference>
<dbReference type="RefSeq" id="WP_245786883.1">
    <property type="nucleotide sequence ID" value="NZ_CAXBKE010000015.1"/>
</dbReference>
<dbReference type="EMBL" id="FOKK01000010">
    <property type="protein sequence ID" value="SFB44315.1"/>
    <property type="molecule type" value="Genomic_DNA"/>
</dbReference>
<gene>
    <name evidence="1" type="ORF">SAMN04489723_110119</name>
</gene>
<dbReference type="STRING" id="237018.SAMN04489723_110119"/>
<sequence>MSEKMDLKTVKLEVIQKIMNVSTESLLEKIDNLLEEELIVGYTAKGYPLTKKDYNLRLEEAERQIASGEFISQEDLEKETENW</sequence>
<keyword evidence="2" id="KW-1185">Reference proteome</keyword>
<name>A0A1I1B1V0_9BACT</name>
<evidence type="ECO:0000313" key="2">
    <source>
        <dbReference type="Proteomes" id="UP000198790"/>
    </source>
</evidence>
<evidence type="ECO:0000313" key="1">
    <source>
        <dbReference type="EMBL" id="SFB44315.1"/>
    </source>
</evidence>
<organism evidence="1 2">
    <name type="scientific">Algoriphagus aquimarinus</name>
    <dbReference type="NCBI Taxonomy" id="237018"/>
    <lineage>
        <taxon>Bacteria</taxon>
        <taxon>Pseudomonadati</taxon>
        <taxon>Bacteroidota</taxon>
        <taxon>Cytophagia</taxon>
        <taxon>Cytophagales</taxon>
        <taxon>Cyclobacteriaceae</taxon>
        <taxon>Algoriphagus</taxon>
    </lineage>
</organism>
<dbReference type="Proteomes" id="UP000198790">
    <property type="component" value="Unassembled WGS sequence"/>
</dbReference>